<keyword evidence="9" id="KW-0375">Hydrogen ion transport</keyword>
<evidence type="ECO:0000259" key="11">
    <source>
        <dbReference type="Pfam" id="PF00401"/>
    </source>
</evidence>
<reference evidence="13 14" key="1">
    <citation type="submission" date="2016-10" db="EMBL/GenBank/DDBJ databases">
        <authorList>
            <person name="de Groot N.N."/>
        </authorList>
    </citation>
    <scope>NUCLEOTIDE SEQUENCE [LARGE SCALE GENOMIC DNA]</scope>
    <source>
        <strain evidence="13 14">DSM 3217</strain>
    </source>
</reference>
<evidence type="ECO:0000256" key="3">
    <source>
        <dbReference type="ARBA" id="ARBA00022448"/>
    </source>
</evidence>
<comment type="subcellular location">
    <subcellularLocation>
        <location evidence="1 9">Cell membrane</location>
        <topology evidence="1 9">Peripheral membrane protein</topology>
    </subcellularLocation>
</comment>
<dbReference type="AlphaFoldDB" id="A0A1G6CIH8"/>
<comment type="subunit">
    <text evidence="9 10">F-type ATPases have 2 components, CF(1) - the catalytic core - and CF(0) - the membrane proton channel. CF(1) has five subunits: alpha(3), beta(3), gamma(1), delta(1), epsilon(1). CF(0) has three main subunits: a, b and c.</text>
</comment>
<dbReference type="NCBIfam" id="TIGR01216">
    <property type="entry name" value="ATP_synt_epsi"/>
    <property type="match status" value="1"/>
</dbReference>
<evidence type="ECO:0000259" key="12">
    <source>
        <dbReference type="Pfam" id="PF02823"/>
    </source>
</evidence>
<dbReference type="PANTHER" id="PTHR13822:SF10">
    <property type="entry name" value="ATP SYNTHASE EPSILON CHAIN, CHLOROPLASTIC"/>
    <property type="match status" value="1"/>
</dbReference>
<proteinExistence type="inferred from homology"/>
<name>A0A1G6CIH8_EUBOX</name>
<dbReference type="Pfam" id="PF02823">
    <property type="entry name" value="ATP-synt_DE_N"/>
    <property type="match status" value="1"/>
</dbReference>
<keyword evidence="7 9" id="KW-0139">CF(1)</keyword>
<dbReference type="Proteomes" id="UP000199228">
    <property type="component" value="Unassembled WGS sequence"/>
</dbReference>
<organism evidence="13 14">
    <name type="scientific">Eubacterium oxidoreducens</name>
    <dbReference type="NCBI Taxonomy" id="1732"/>
    <lineage>
        <taxon>Bacteria</taxon>
        <taxon>Bacillati</taxon>
        <taxon>Bacillota</taxon>
        <taxon>Clostridia</taxon>
        <taxon>Eubacteriales</taxon>
        <taxon>Eubacteriaceae</taxon>
        <taxon>Eubacterium</taxon>
    </lineage>
</organism>
<keyword evidence="8 9" id="KW-0066">ATP synthesis</keyword>
<dbReference type="SUPFAM" id="SSF46604">
    <property type="entry name" value="Epsilon subunit of F1F0-ATP synthase C-terminal domain"/>
    <property type="match status" value="1"/>
</dbReference>
<dbReference type="STRING" id="1732.SAMN02910417_02410"/>
<evidence type="ECO:0000256" key="2">
    <source>
        <dbReference type="ARBA" id="ARBA00005712"/>
    </source>
</evidence>
<dbReference type="GO" id="GO:0046933">
    <property type="term" value="F:proton-transporting ATP synthase activity, rotational mechanism"/>
    <property type="evidence" value="ECO:0007669"/>
    <property type="project" value="UniProtKB-UniRule"/>
</dbReference>
<dbReference type="Gene3D" id="2.60.15.10">
    <property type="entry name" value="F0F1 ATP synthase delta/epsilon subunit, N-terminal"/>
    <property type="match status" value="1"/>
</dbReference>
<keyword evidence="6 9" id="KW-0472">Membrane</keyword>
<protein>
    <recommendedName>
        <fullName evidence="9">ATP synthase epsilon chain</fullName>
    </recommendedName>
    <alternativeName>
        <fullName evidence="9">ATP synthase F1 sector epsilon subunit</fullName>
    </alternativeName>
    <alternativeName>
        <fullName evidence="9">F-ATPase epsilon subunit</fullName>
    </alternativeName>
</protein>
<evidence type="ECO:0000256" key="9">
    <source>
        <dbReference type="HAMAP-Rule" id="MF_00530"/>
    </source>
</evidence>
<comment type="function">
    <text evidence="9">Produces ATP from ADP in the presence of a proton gradient across the membrane.</text>
</comment>
<evidence type="ECO:0000256" key="4">
    <source>
        <dbReference type="ARBA" id="ARBA00022475"/>
    </source>
</evidence>
<evidence type="ECO:0000256" key="10">
    <source>
        <dbReference type="RuleBase" id="RU003656"/>
    </source>
</evidence>
<feature type="domain" description="ATP synthase epsilon subunit C-terminal" evidence="11">
    <location>
        <begin position="88"/>
        <end position="130"/>
    </location>
</feature>
<dbReference type="InterPro" id="IPR036794">
    <property type="entry name" value="ATP_F1_dsu/esu_C_sf"/>
</dbReference>
<dbReference type="InterPro" id="IPR036771">
    <property type="entry name" value="ATPsynth_dsu/esu_N"/>
</dbReference>
<comment type="similarity">
    <text evidence="2 9 10">Belongs to the ATPase epsilon chain family.</text>
</comment>
<keyword evidence="14" id="KW-1185">Reference proteome</keyword>
<dbReference type="PANTHER" id="PTHR13822">
    <property type="entry name" value="ATP SYNTHASE DELTA/EPSILON CHAIN"/>
    <property type="match status" value="1"/>
</dbReference>
<dbReference type="HAMAP" id="MF_00530">
    <property type="entry name" value="ATP_synth_epsil_bac"/>
    <property type="match status" value="1"/>
</dbReference>
<dbReference type="OrthoDB" id="9804110at2"/>
<evidence type="ECO:0000256" key="7">
    <source>
        <dbReference type="ARBA" id="ARBA00023196"/>
    </source>
</evidence>
<dbReference type="SUPFAM" id="SSF51344">
    <property type="entry name" value="Epsilon subunit of F1F0-ATP synthase N-terminal domain"/>
    <property type="match status" value="1"/>
</dbReference>
<feature type="domain" description="ATP synthase F1 complex delta/epsilon subunit N-terminal" evidence="12">
    <location>
        <begin position="4"/>
        <end position="83"/>
    </location>
</feature>
<dbReference type="GO" id="GO:0005886">
    <property type="term" value="C:plasma membrane"/>
    <property type="evidence" value="ECO:0007669"/>
    <property type="project" value="UniProtKB-SubCell"/>
</dbReference>
<evidence type="ECO:0000256" key="6">
    <source>
        <dbReference type="ARBA" id="ARBA00023136"/>
    </source>
</evidence>
<dbReference type="GO" id="GO:0045259">
    <property type="term" value="C:proton-transporting ATP synthase complex"/>
    <property type="evidence" value="ECO:0007669"/>
    <property type="project" value="UniProtKB-KW"/>
</dbReference>
<dbReference type="InterPro" id="IPR001469">
    <property type="entry name" value="ATP_synth_F1_dsu/esu"/>
</dbReference>
<keyword evidence="4 9" id="KW-1003">Cell membrane</keyword>
<dbReference type="CDD" id="cd12152">
    <property type="entry name" value="F1-ATPase_delta"/>
    <property type="match status" value="1"/>
</dbReference>
<keyword evidence="5 9" id="KW-0406">Ion transport</keyword>
<gene>
    <name evidence="9" type="primary">atpC</name>
    <name evidence="13" type="ORF">SAMN02910417_02410</name>
</gene>
<evidence type="ECO:0000313" key="13">
    <source>
        <dbReference type="EMBL" id="SDB32575.1"/>
    </source>
</evidence>
<dbReference type="InterPro" id="IPR020547">
    <property type="entry name" value="ATP_synth_F1_esu_C"/>
</dbReference>
<evidence type="ECO:0000256" key="5">
    <source>
        <dbReference type="ARBA" id="ARBA00023065"/>
    </source>
</evidence>
<dbReference type="GO" id="GO:0005524">
    <property type="term" value="F:ATP binding"/>
    <property type="evidence" value="ECO:0007669"/>
    <property type="project" value="UniProtKB-UniRule"/>
</dbReference>
<dbReference type="RefSeq" id="WP_090174605.1">
    <property type="nucleotide sequence ID" value="NZ_FMXR01000020.1"/>
</dbReference>
<sequence length="137" mass="15579">MENFDLKVIAANKIFFDGDAVSLVLPAIDGQIEILAHHEPYIIAVDPGEVVVKDSDMENHVGVCGRGFAKIGMDNHVELIVDTLEKPEEIDIRRAQEAFDRAKEQLRQKQSQQQYFQSKAAMARAMSRIREAHKYKR</sequence>
<dbReference type="Gene3D" id="1.20.5.440">
    <property type="entry name" value="ATP synthase delta/epsilon subunit, C-terminal domain"/>
    <property type="match status" value="1"/>
</dbReference>
<dbReference type="Pfam" id="PF00401">
    <property type="entry name" value="ATP-synt_DE"/>
    <property type="match status" value="1"/>
</dbReference>
<keyword evidence="3 9" id="KW-0813">Transport</keyword>
<dbReference type="EMBL" id="FMXR01000020">
    <property type="protein sequence ID" value="SDB32575.1"/>
    <property type="molecule type" value="Genomic_DNA"/>
</dbReference>
<dbReference type="InterPro" id="IPR020546">
    <property type="entry name" value="ATP_synth_F1_dsu/esu_N"/>
</dbReference>
<accession>A0A1G6CIH8</accession>
<evidence type="ECO:0000313" key="14">
    <source>
        <dbReference type="Proteomes" id="UP000199228"/>
    </source>
</evidence>
<evidence type="ECO:0000256" key="8">
    <source>
        <dbReference type="ARBA" id="ARBA00023310"/>
    </source>
</evidence>
<evidence type="ECO:0000256" key="1">
    <source>
        <dbReference type="ARBA" id="ARBA00004202"/>
    </source>
</evidence>